<keyword evidence="6" id="KW-0804">Transcription</keyword>
<dbReference type="GO" id="GO:0005634">
    <property type="term" value="C:nucleus"/>
    <property type="evidence" value="ECO:0007669"/>
    <property type="project" value="UniProtKB-SubCell"/>
</dbReference>
<keyword evidence="7" id="KW-0539">Nucleus</keyword>
<dbReference type="AlphaFoldDB" id="A0A8R1E198"/>
<dbReference type="PROSITE" id="PS00344">
    <property type="entry name" value="GATA_ZN_FINGER_1"/>
    <property type="match status" value="1"/>
</dbReference>
<feature type="compositionally biased region" description="Basic residues" evidence="9">
    <location>
        <begin position="218"/>
        <end position="227"/>
    </location>
</feature>
<dbReference type="Pfam" id="PF00320">
    <property type="entry name" value="GATA"/>
    <property type="match status" value="1"/>
</dbReference>
<accession>A0A8R1E198</accession>
<evidence type="ECO:0000259" key="10">
    <source>
        <dbReference type="PROSITE" id="PS50114"/>
    </source>
</evidence>
<dbReference type="GO" id="GO:0000981">
    <property type="term" value="F:DNA-binding transcription factor activity, RNA polymerase II-specific"/>
    <property type="evidence" value="ECO:0007669"/>
    <property type="project" value="TreeGrafter"/>
</dbReference>
<dbReference type="PRINTS" id="PR00619">
    <property type="entry name" value="GATAZNFINGER"/>
</dbReference>
<dbReference type="PANTHER" id="PTHR10071">
    <property type="entry name" value="TRANSCRIPTION FACTOR GATA FAMILY MEMBER"/>
    <property type="match status" value="1"/>
</dbReference>
<feature type="region of interest" description="Disordered" evidence="9">
    <location>
        <begin position="200"/>
        <end position="227"/>
    </location>
</feature>
<name>A0A8R1E198_CAEJA</name>
<dbReference type="EnsemblMetazoa" id="CJA17630.1">
    <property type="protein sequence ID" value="CJA17630.1"/>
    <property type="gene ID" value="WBGene00136835"/>
</dbReference>
<dbReference type="PROSITE" id="PS50114">
    <property type="entry name" value="GATA_ZN_FINGER_2"/>
    <property type="match status" value="1"/>
</dbReference>
<keyword evidence="2" id="KW-0479">Metal-binding</keyword>
<dbReference type="CDD" id="cd00202">
    <property type="entry name" value="ZnF_GATA"/>
    <property type="match status" value="1"/>
</dbReference>
<reference evidence="11" key="2">
    <citation type="submission" date="2022-06" db="UniProtKB">
        <authorList>
            <consortium name="EnsemblMetazoa"/>
        </authorList>
    </citation>
    <scope>IDENTIFICATION</scope>
    <source>
        <strain evidence="11">DF5081</strain>
    </source>
</reference>
<evidence type="ECO:0000256" key="8">
    <source>
        <dbReference type="PROSITE-ProRule" id="PRU00094"/>
    </source>
</evidence>
<proteinExistence type="predicted"/>
<dbReference type="PANTHER" id="PTHR10071:SF322">
    <property type="entry name" value="TRANSCRIPTION FACTOR ELT-3"/>
    <property type="match status" value="1"/>
</dbReference>
<comment type="subcellular location">
    <subcellularLocation>
        <location evidence="1">Nucleus</location>
    </subcellularLocation>
</comment>
<dbReference type="GO" id="GO:0008270">
    <property type="term" value="F:zinc ion binding"/>
    <property type="evidence" value="ECO:0007669"/>
    <property type="project" value="UniProtKB-KW"/>
</dbReference>
<keyword evidence="4" id="KW-0862">Zinc</keyword>
<keyword evidence="12" id="KW-1185">Reference proteome</keyword>
<keyword evidence="5" id="KW-0805">Transcription regulation</keyword>
<keyword evidence="3 8" id="KW-0863">Zinc-finger</keyword>
<evidence type="ECO:0000256" key="5">
    <source>
        <dbReference type="ARBA" id="ARBA00023015"/>
    </source>
</evidence>
<dbReference type="Proteomes" id="UP000005237">
    <property type="component" value="Unassembled WGS sequence"/>
</dbReference>
<dbReference type="SUPFAM" id="SSF57716">
    <property type="entry name" value="Glucocorticoid receptor-like (DNA-binding domain)"/>
    <property type="match status" value="1"/>
</dbReference>
<evidence type="ECO:0000256" key="1">
    <source>
        <dbReference type="ARBA" id="ARBA00004123"/>
    </source>
</evidence>
<dbReference type="Gene3D" id="3.30.50.10">
    <property type="entry name" value="Erythroid Transcription Factor GATA-1, subunit A"/>
    <property type="match status" value="1"/>
</dbReference>
<reference evidence="12" key="1">
    <citation type="submission" date="2010-08" db="EMBL/GenBank/DDBJ databases">
        <authorList>
            <consortium name="Caenorhabditis japonica Sequencing Consortium"/>
            <person name="Wilson R.K."/>
        </authorList>
    </citation>
    <scope>NUCLEOTIDE SEQUENCE [LARGE SCALE GENOMIC DNA]</scope>
    <source>
        <strain evidence="12">DF5081</strain>
    </source>
</reference>
<feature type="domain" description="GATA-type" evidence="10">
    <location>
        <begin position="149"/>
        <end position="202"/>
    </location>
</feature>
<protein>
    <submittedName>
        <fullName evidence="11">GATA-type domain-containing protein</fullName>
    </submittedName>
</protein>
<evidence type="ECO:0000256" key="9">
    <source>
        <dbReference type="SAM" id="MobiDB-lite"/>
    </source>
</evidence>
<dbReference type="InterPro" id="IPR013088">
    <property type="entry name" value="Znf_NHR/GATA"/>
</dbReference>
<dbReference type="GO" id="GO:0045165">
    <property type="term" value="P:cell fate commitment"/>
    <property type="evidence" value="ECO:0007669"/>
    <property type="project" value="TreeGrafter"/>
</dbReference>
<evidence type="ECO:0000256" key="6">
    <source>
        <dbReference type="ARBA" id="ARBA00023163"/>
    </source>
</evidence>
<evidence type="ECO:0000256" key="7">
    <source>
        <dbReference type="ARBA" id="ARBA00023242"/>
    </source>
</evidence>
<evidence type="ECO:0000256" key="2">
    <source>
        <dbReference type="ARBA" id="ARBA00022723"/>
    </source>
</evidence>
<evidence type="ECO:0000313" key="11">
    <source>
        <dbReference type="EnsemblMetazoa" id="CJA17630.1"/>
    </source>
</evidence>
<evidence type="ECO:0000256" key="3">
    <source>
        <dbReference type="ARBA" id="ARBA00022771"/>
    </source>
</evidence>
<dbReference type="SMART" id="SM00401">
    <property type="entry name" value="ZnF_GATA"/>
    <property type="match status" value="1"/>
</dbReference>
<evidence type="ECO:0000256" key="4">
    <source>
        <dbReference type="ARBA" id="ARBA00022833"/>
    </source>
</evidence>
<dbReference type="GO" id="GO:0000122">
    <property type="term" value="P:negative regulation of transcription by RNA polymerase II"/>
    <property type="evidence" value="ECO:0007669"/>
    <property type="project" value="TreeGrafter"/>
</dbReference>
<dbReference type="FunFam" id="3.30.50.10:FF:000045">
    <property type="entry name" value="Transcription factor elt-7"/>
    <property type="match status" value="1"/>
</dbReference>
<dbReference type="InterPro" id="IPR000679">
    <property type="entry name" value="Znf_GATA"/>
</dbReference>
<evidence type="ECO:0000313" key="12">
    <source>
        <dbReference type="Proteomes" id="UP000005237"/>
    </source>
</evidence>
<dbReference type="InterPro" id="IPR039355">
    <property type="entry name" value="Transcription_factor_GATA"/>
</dbReference>
<organism evidence="11 12">
    <name type="scientific">Caenorhabditis japonica</name>
    <dbReference type="NCBI Taxonomy" id="281687"/>
    <lineage>
        <taxon>Eukaryota</taxon>
        <taxon>Metazoa</taxon>
        <taxon>Ecdysozoa</taxon>
        <taxon>Nematoda</taxon>
        <taxon>Chromadorea</taxon>
        <taxon>Rhabditida</taxon>
        <taxon>Rhabditina</taxon>
        <taxon>Rhabditomorpha</taxon>
        <taxon>Rhabditoidea</taxon>
        <taxon>Rhabditidae</taxon>
        <taxon>Peloderinae</taxon>
        <taxon>Caenorhabditis</taxon>
    </lineage>
</organism>
<sequence length="227" mass="25836">MKDSQLSVKPASYYTEGSPTMNDYRVEKVANTLIDPYVHIDQPTYADFTNAQVLNHQQEMLQMNFSTPLSTSYMNTTPVAQAQQMPFNIFELNLTNFAGTFNHTCETSLPLLNSSPTHPYTTMPNFTPPPQDPLVVEPKPMKKRMAVQCHQNSICSNCKTRETTLWRRNGEGGVECNACNLYFRKNHRKRPLALRKDGIMKRNRRPRNESPSSALRNTARHGHTAAC</sequence>
<dbReference type="GO" id="GO:0000978">
    <property type="term" value="F:RNA polymerase II cis-regulatory region sequence-specific DNA binding"/>
    <property type="evidence" value="ECO:0007669"/>
    <property type="project" value="TreeGrafter"/>
</dbReference>
<dbReference type="GO" id="GO:0045944">
    <property type="term" value="P:positive regulation of transcription by RNA polymerase II"/>
    <property type="evidence" value="ECO:0007669"/>
    <property type="project" value="TreeGrafter"/>
</dbReference>